<evidence type="ECO:0000313" key="2">
    <source>
        <dbReference type="Proteomes" id="UP001610411"/>
    </source>
</evidence>
<dbReference type="Proteomes" id="UP001610411">
    <property type="component" value="Unassembled WGS sequence"/>
</dbReference>
<accession>A0ABD2DUT1</accession>
<protein>
    <submittedName>
        <fullName evidence="1">Uncharacterized protein</fullName>
    </submittedName>
</protein>
<keyword evidence="2" id="KW-1185">Reference proteome</keyword>
<organism evidence="1 2">
    <name type="scientific">Daubentonia madagascariensis</name>
    <name type="common">Aye-aye</name>
    <name type="synonym">Sciurus madagascariensis</name>
    <dbReference type="NCBI Taxonomy" id="31869"/>
    <lineage>
        <taxon>Eukaryota</taxon>
        <taxon>Metazoa</taxon>
        <taxon>Chordata</taxon>
        <taxon>Craniata</taxon>
        <taxon>Vertebrata</taxon>
        <taxon>Euteleostomi</taxon>
        <taxon>Mammalia</taxon>
        <taxon>Eutheria</taxon>
        <taxon>Euarchontoglires</taxon>
        <taxon>Primates</taxon>
        <taxon>Strepsirrhini</taxon>
        <taxon>Chiromyiformes</taxon>
        <taxon>Daubentoniidae</taxon>
        <taxon>Daubentonia</taxon>
    </lineage>
</organism>
<comment type="caution">
    <text evidence="1">The sequence shown here is derived from an EMBL/GenBank/DDBJ whole genome shotgun (WGS) entry which is preliminary data.</text>
</comment>
<evidence type="ECO:0000313" key="1">
    <source>
        <dbReference type="EMBL" id="KAL2770529.1"/>
    </source>
</evidence>
<name>A0ABD2DUT1_DAUMA</name>
<gene>
    <name evidence="1" type="ORF">WCI35_018582</name>
</gene>
<reference evidence="1 2" key="1">
    <citation type="journal article" date="2024" name="G3 (Bethesda)">
        <title>A hybrid genome assembly of the endangered aye-aye (Daubentonia madagascariensis).</title>
        <authorList>
            <person name="Versoza C.J."/>
            <person name="Pfeifer S.P."/>
        </authorList>
    </citation>
    <scope>NUCLEOTIDE SEQUENCE [LARGE SCALE GENOMIC DNA]</scope>
    <source>
        <strain evidence="1">6821</strain>
    </source>
</reference>
<proteinExistence type="predicted"/>
<feature type="non-terminal residue" evidence="1">
    <location>
        <position position="8"/>
    </location>
</feature>
<dbReference type="EMBL" id="JBFSEQ010000007">
    <property type="protein sequence ID" value="KAL2770529.1"/>
    <property type="molecule type" value="Genomic_DNA"/>
</dbReference>
<feature type="non-terminal residue" evidence="1">
    <location>
        <position position="1"/>
    </location>
</feature>
<sequence>AKIFSKIP</sequence>